<dbReference type="eggNOG" id="ENOG5030QMK">
    <property type="taxonomic scope" value="Bacteria"/>
</dbReference>
<evidence type="ECO:0000313" key="2">
    <source>
        <dbReference type="Proteomes" id="UP000003781"/>
    </source>
</evidence>
<sequence length="130" mass="15490">MLAHRKASPLSRAYPEYGYSEKIDYPHYLKAKEMSGIEFIRKLYEIDKLPPNVRKLYEAQEDFNRETRQVLVKLLKVTDKTVRSWGKEYNRMPKCYRLTLGYVYRSLCLQKEIHLKALKNKDCQGDLRAV</sequence>
<dbReference type="AlphaFoldDB" id="A3IRZ2"/>
<gene>
    <name evidence="1" type="ORF">CY0110_32020</name>
</gene>
<name>A3IRZ2_9CHRO</name>
<protein>
    <submittedName>
        <fullName evidence="1">Uncharacterized protein</fullName>
    </submittedName>
</protein>
<dbReference type="RefSeq" id="WP_008276150.1">
    <property type="nucleotide sequence ID" value="NZ_AAXW01000021.1"/>
</dbReference>
<evidence type="ECO:0000313" key="1">
    <source>
        <dbReference type="EMBL" id="EAZ90670.1"/>
    </source>
</evidence>
<reference evidence="1 2" key="1">
    <citation type="submission" date="2007-03" db="EMBL/GenBank/DDBJ databases">
        <authorList>
            <person name="Stal L."/>
            <person name="Ferriera S."/>
            <person name="Johnson J."/>
            <person name="Kravitz S."/>
            <person name="Beeson K."/>
            <person name="Sutton G."/>
            <person name="Rogers Y.-H."/>
            <person name="Friedman R."/>
            <person name="Frazier M."/>
            <person name="Venter J.C."/>
        </authorList>
    </citation>
    <scope>NUCLEOTIDE SEQUENCE [LARGE SCALE GENOMIC DNA]</scope>
    <source>
        <strain evidence="1 2">CCY0110</strain>
    </source>
</reference>
<organism evidence="1 2">
    <name type="scientific">Crocosphaera chwakensis CCY0110</name>
    <dbReference type="NCBI Taxonomy" id="391612"/>
    <lineage>
        <taxon>Bacteria</taxon>
        <taxon>Bacillati</taxon>
        <taxon>Cyanobacteriota</taxon>
        <taxon>Cyanophyceae</taxon>
        <taxon>Oscillatoriophycideae</taxon>
        <taxon>Chroococcales</taxon>
        <taxon>Aphanothecaceae</taxon>
        <taxon>Crocosphaera</taxon>
        <taxon>Crocosphaera chwakensis</taxon>
    </lineage>
</organism>
<dbReference type="Proteomes" id="UP000003781">
    <property type="component" value="Unassembled WGS sequence"/>
</dbReference>
<proteinExistence type="predicted"/>
<dbReference type="OrthoDB" id="582068at2"/>
<comment type="caution">
    <text evidence="1">The sequence shown here is derived from an EMBL/GenBank/DDBJ whole genome shotgun (WGS) entry which is preliminary data.</text>
</comment>
<accession>A3IRZ2</accession>
<dbReference type="EMBL" id="AAXW01000021">
    <property type="protein sequence ID" value="EAZ90670.1"/>
    <property type="molecule type" value="Genomic_DNA"/>
</dbReference>
<keyword evidence="2" id="KW-1185">Reference proteome</keyword>